<keyword evidence="3 12" id="KW-0808">Transferase</keyword>
<dbReference type="Proteomes" id="UP000318554">
    <property type="component" value="Unassembled WGS sequence"/>
</dbReference>
<name>A0A554WG24_9BURK</name>
<evidence type="ECO:0000313" key="15">
    <source>
        <dbReference type="Proteomes" id="UP000318554"/>
    </source>
</evidence>
<comment type="similarity">
    <text evidence="2 12">Belongs to the FPP/GGPP synthase family.</text>
</comment>
<dbReference type="PANTHER" id="PTHR12001">
    <property type="entry name" value="GERANYLGERANYL PYROPHOSPHATE SYNTHASE"/>
    <property type="match status" value="1"/>
</dbReference>
<dbReference type="PANTHER" id="PTHR12001:SF69">
    <property type="entry name" value="ALL TRANS-POLYPRENYL-DIPHOSPHATE SYNTHASE PDSS1"/>
    <property type="match status" value="1"/>
</dbReference>
<evidence type="ECO:0000256" key="6">
    <source>
        <dbReference type="ARBA" id="ARBA00051506"/>
    </source>
</evidence>
<evidence type="ECO:0000256" key="7">
    <source>
        <dbReference type="ARBA" id="ARBA00055029"/>
    </source>
</evidence>
<reference evidence="14 15" key="1">
    <citation type="submission" date="2019-07" db="EMBL/GenBank/DDBJ databases">
        <title>Tepidimonas aquatica CLN-1 draft genome.</title>
        <authorList>
            <person name="Da Costa M.S."/>
            <person name="Froufe H.J.C."/>
            <person name="Egas C."/>
            <person name="Albuquerque L."/>
        </authorList>
    </citation>
    <scope>NUCLEOTIDE SEQUENCE [LARGE SCALE GENOMIC DNA]</scope>
    <source>
        <strain evidence="14 15">CLN-1</strain>
    </source>
</reference>
<evidence type="ECO:0000256" key="1">
    <source>
        <dbReference type="ARBA" id="ARBA00001946"/>
    </source>
</evidence>
<proteinExistence type="inferred from homology"/>
<dbReference type="FunFam" id="1.10.600.10:FF:000002">
    <property type="entry name" value="Octaprenyl diphosphate synthase"/>
    <property type="match status" value="1"/>
</dbReference>
<dbReference type="SFLD" id="SFLDS00005">
    <property type="entry name" value="Isoprenoid_Synthase_Type_I"/>
    <property type="match status" value="1"/>
</dbReference>
<evidence type="ECO:0000256" key="4">
    <source>
        <dbReference type="ARBA" id="ARBA00022723"/>
    </source>
</evidence>
<keyword evidence="5" id="KW-0460">Magnesium</keyword>
<evidence type="ECO:0000256" key="12">
    <source>
        <dbReference type="RuleBase" id="RU004466"/>
    </source>
</evidence>
<gene>
    <name evidence="14" type="primary">ispB</name>
    <name evidence="14" type="ORF">Taqua_02036</name>
</gene>
<evidence type="ECO:0000256" key="10">
    <source>
        <dbReference type="ARBA" id="ARBA00079637"/>
    </source>
</evidence>
<evidence type="ECO:0000256" key="5">
    <source>
        <dbReference type="ARBA" id="ARBA00022842"/>
    </source>
</evidence>
<evidence type="ECO:0000256" key="3">
    <source>
        <dbReference type="ARBA" id="ARBA00022679"/>
    </source>
</evidence>
<dbReference type="InterPro" id="IPR008949">
    <property type="entry name" value="Isoprenoid_synthase_dom_sf"/>
</dbReference>
<evidence type="ECO:0000256" key="2">
    <source>
        <dbReference type="ARBA" id="ARBA00006706"/>
    </source>
</evidence>
<evidence type="ECO:0000256" key="9">
    <source>
        <dbReference type="ARBA" id="ARBA00072473"/>
    </source>
</evidence>
<feature type="region of interest" description="Disordered" evidence="13">
    <location>
        <begin position="15"/>
        <end position="38"/>
    </location>
</feature>
<comment type="function">
    <text evidence="7">Supplies octaprenyl diphosphate, the precursor for the side chain of the isoprenoid quinones ubiquinone and menaquinone.</text>
</comment>
<dbReference type="AlphaFoldDB" id="A0A554WG24"/>
<evidence type="ECO:0000256" key="13">
    <source>
        <dbReference type="SAM" id="MobiDB-lite"/>
    </source>
</evidence>
<organism evidence="14 15">
    <name type="scientific">Tepidimonas aquatica</name>
    <dbReference type="NCBI Taxonomy" id="247482"/>
    <lineage>
        <taxon>Bacteria</taxon>
        <taxon>Pseudomonadati</taxon>
        <taxon>Pseudomonadota</taxon>
        <taxon>Betaproteobacteria</taxon>
        <taxon>Burkholderiales</taxon>
        <taxon>Tepidimonas</taxon>
    </lineage>
</organism>
<keyword evidence="15" id="KW-1185">Reference proteome</keyword>
<dbReference type="PROSITE" id="PS00444">
    <property type="entry name" value="POLYPRENYL_SYNTHASE_2"/>
    <property type="match status" value="1"/>
</dbReference>
<accession>A0A554WG24</accession>
<dbReference type="SUPFAM" id="SSF48576">
    <property type="entry name" value="Terpenoid synthases"/>
    <property type="match status" value="1"/>
</dbReference>
<evidence type="ECO:0000256" key="8">
    <source>
        <dbReference type="ARBA" id="ARBA00066511"/>
    </source>
</evidence>
<dbReference type="GO" id="GO:0046872">
    <property type="term" value="F:metal ion binding"/>
    <property type="evidence" value="ECO:0007669"/>
    <property type="project" value="UniProtKB-KW"/>
</dbReference>
<dbReference type="Gene3D" id="1.10.600.10">
    <property type="entry name" value="Farnesyl Diphosphate Synthase"/>
    <property type="match status" value="1"/>
</dbReference>
<comment type="catalytic activity">
    <reaction evidence="6">
        <text>5 isopentenyl diphosphate + (2E,6E)-farnesyl diphosphate = all-trans-octaprenyl diphosphate + 5 diphosphate</text>
        <dbReference type="Rhea" id="RHEA:27798"/>
        <dbReference type="ChEBI" id="CHEBI:33019"/>
        <dbReference type="ChEBI" id="CHEBI:57711"/>
        <dbReference type="ChEBI" id="CHEBI:128769"/>
        <dbReference type="ChEBI" id="CHEBI:175763"/>
        <dbReference type="EC" id="2.5.1.90"/>
    </reaction>
</comment>
<sequence>MGAGIKLTPRAGGVSVVGNKTAAPAGGRGRSSVEPRAAGLAEPATAALQRSSRNDVHYIRAGRARTLSIIGHAPSGAVTPPLDPRTILDTVAPAPTATPALQLVAADMQAVDTVIQQRLGSDVPLVGQVAHYIIGAGGKRVRPALLLLMCAALGCADPRRHTLAAVVEFIHTATLLHDDVVDESTLRRGRDTANQVFGNAASVLVGDFLYSRAFQMMVDCGDMRIMRVLADATNVIAEGEVLQLMNMHDAHLDEAAYLRVIRAKTAKLFEASTRIAALLANVDAATEAACAEYGQALGAAFQIVDDVLDYEGDAAELGKNLGDDLREGKVTLPIICTLRRCSADETTLIRQAIETGGSQQLSEILRIVRASGGLDEARAWAAREAERAIAAAHALPAGGAPERERHQKALVQLAAQLLMRRA</sequence>
<dbReference type="Pfam" id="PF00348">
    <property type="entry name" value="polyprenyl_synt"/>
    <property type="match status" value="1"/>
</dbReference>
<dbReference type="GO" id="GO:0008299">
    <property type="term" value="P:isoprenoid biosynthetic process"/>
    <property type="evidence" value="ECO:0007669"/>
    <property type="project" value="InterPro"/>
</dbReference>
<keyword evidence="4" id="KW-0479">Metal-binding</keyword>
<dbReference type="CDD" id="cd00685">
    <property type="entry name" value="Trans_IPPS_HT"/>
    <property type="match status" value="1"/>
</dbReference>
<comment type="caution">
    <text evidence="14">The sequence shown here is derived from an EMBL/GenBank/DDBJ whole genome shotgun (WGS) entry which is preliminary data.</text>
</comment>
<evidence type="ECO:0000256" key="11">
    <source>
        <dbReference type="ARBA" id="ARBA00083124"/>
    </source>
</evidence>
<dbReference type="InterPro" id="IPR033749">
    <property type="entry name" value="Polyprenyl_synt_CS"/>
</dbReference>
<protein>
    <recommendedName>
        <fullName evidence="9">Octaprenyl diphosphate synthase</fullName>
        <ecNumber evidence="8">2.5.1.90</ecNumber>
    </recommendedName>
    <alternativeName>
        <fullName evidence="11">All-trans-octaprenyl-diphosphate synthase</fullName>
    </alternativeName>
    <alternativeName>
        <fullName evidence="10">Octaprenyl pyrophosphate synthase</fullName>
    </alternativeName>
</protein>
<comment type="cofactor">
    <cofactor evidence="1">
        <name>Mg(2+)</name>
        <dbReference type="ChEBI" id="CHEBI:18420"/>
    </cofactor>
</comment>
<dbReference type="PROSITE" id="PS00723">
    <property type="entry name" value="POLYPRENYL_SYNTHASE_1"/>
    <property type="match status" value="1"/>
</dbReference>
<dbReference type="InterPro" id="IPR000092">
    <property type="entry name" value="Polyprenyl_synt"/>
</dbReference>
<dbReference type="EC" id="2.5.1.90" evidence="8"/>
<dbReference type="EMBL" id="VJNA01000028">
    <property type="protein sequence ID" value="TSE22516.1"/>
    <property type="molecule type" value="Genomic_DNA"/>
</dbReference>
<evidence type="ECO:0000313" key="14">
    <source>
        <dbReference type="EMBL" id="TSE22516.1"/>
    </source>
</evidence>
<dbReference type="GO" id="GO:0106350">
    <property type="term" value="F:all-trans-octaprenyl-diphosphate synthase activity"/>
    <property type="evidence" value="ECO:0007669"/>
    <property type="project" value="UniProtKB-EC"/>
</dbReference>